<dbReference type="SUPFAM" id="SSF54523">
    <property type="entry name" value="Pili subunits"/>
    <property type="match status" value="1"/>
</dbReference>
<dbReference type="InterPro" id="IPR045584">
    <property type="entry name" value="Pilin-like"/>
</dbReference>
<dbReference type="Proteomes" id="UP000489961">
    <property type="component" value="Unassembled WGS sequence"/>
</dbReference>
<evidence type="ECO:0000313" key="13">
    <source>
        <dbReference type="Proteomes" id="UP000489961"/>
    </source>
</evidence>
<dbReference type="AlphaFoldDB" id="A0A811GDS9"/>
<reference evidence="12 13" key="1">
    <citation type="submission" date="2020-02" db="EMBL/GenBank/DDBJ databases">
        <authorList>
            <person name="Chaudhuri R."/>
        </authorList>
    </citation>
    <scope>NUCLEOTIDE SEQUENCE [LARGE SCALE GENOMIC DNA]</scope>
    <source>
        <strain evidence="12">SFB21</strain>
    </source>
</reference>
<accession>A0A811GDS9</accession>
<evidence type="ECO:0000256" key="6">
    <source>
        <dbReference type="ARBA" id="ARBA00022519"/>
    </source>
</evidence>
<evidence type="ECO:0000256" key="7">
    <source>
        <dbReference type="ARBA" id="ARBA00022692"/>
    </source>
</evidence>
<evidence type="ECO:0000256" key="2">
    <source>
        <dbReference type="ARBA" id="ARBA00011084"/>
    </source>
</evidence>
<evidence type="ECO:0000256" key="5">
    <source>
        <dbReference type="ARBA" id="ARBA00022481"/>
    </source>
</evidence>
<dbReference type="NCBIfam" id="TIGR01711">
    <property type="entry name" value="gspJ"/>
    <property type="match status" value="1"/>
</dbReference>
<evidence type="ECO:0000256" key="1">
    <source>
        <dbReference type="ARBA" id="ARBA00004377"/>
    </source>
</evidence>
<dbReference type="Pfam" id="PF07963">
    <property type="entry name" value="N_methyl"/>
    <property type="match status" value="1"/>
</dbReference>
<evidence type="ECO:0000313" key="12">
    <source>
        <dbReference type="EMBL" id="CAB1213232.1"/>
    </source>
</evidence>
<keyword evidence="9 11" id="KW-0472">Membrane</keyword>
<evidence type="ECO:0000256" key="8">
    <source>
        <dbReference type="ARBA" id="ARBA00022989"/>
    </source>
</evidence>
<dbReference type="GO" id="GO:0015627">
    <property type="term" value="C:type II protein secretion system complex"/>
    <property type="evidence" value="ECO:0007669"/>
    <property type="project" value="InterPro"/>
</dbReference>
<gene>
    <name evidence="12" type="primary">xcpW</name>
    <name evidence="12" type="ORF">SFB21_1265</name>
</gene>
<evidence type="ECO:0000256" key="3">
    <source>
        <dbReference type="ARBA" id="ARBA00021539"/>
    </source>
</evidence>
<dbReference type="PANTHER" id="PTHR39583">
    <property type="entry name" value="TYPE II SECRETION SYSTEM PROTEIN J-RELATED"/>
    <property type="match status" value="1"/>
</dbReference>
<dbReference type="Pfam" id="PF11612">
    <property type="entry name" value="T2SSJ"/>
    <property type="match status" value="1"/>
</dbReference>
<keyword evidence="10" id="KW-0175">Coiled coil</keyword>
<dbReference type="GO" id="GO:0015628">
    <property type="term" value="P:protein secretion by the type II secretion system"/>
    <property type="evidence" value="ECO:0007669"/>
    <property type="project" value="InterPro"/>
</dbReference>
<comment type="subcellular location">
    <subcellularLocation>
        <location evidence="1">Cell inner membrane</location>
        <topology evidence="1">Single-pass membrane protein</topology>
    </subcellularLocation>
</comment>
<feature type="coiled-coil region" evidence="10">
    <location>
        <begin position="56"/>
        <end position="83"/>
    </location>
</feature>
<keyword evidence="5" id="KW-0488">Methylation</keyword>
<dbReference type="Gene3D" id="3.10.610.10">
    <property type="entry name" value="GSPII I/J protein-like"/>
    <property type="match status" value="1"/>
</dbReference>
<dbReference type="EMBL" id="CADDTS010000023">
    <property type="protein sequence ID" value="CAB1213232.1"/>
    <property type="molecule type" value="Genomic_DNA"/>
</dbReference>
<name>A0A811GDS9_9GAMM</name>
<evidence type="ECO:0000256" key="4">
    <source>
        <dbReference type="ARBA" id="ARBA00022475"/>
    </source>
</evidence>
<dbReference type="NCBIfam" id="TIGR02532">
    <property type="entry name" value="IV_pilin_GFxxxE"/>
    <property type="match status" value="1"/>
</dbReference>
<evidence type="ECO:0000256" key="11">
    <source>
        <dbReference type="SAM" id="Phobius"/>
    </source>
</evidence>
<dbReference type="InterPro" id="IPR012902">
    <property type="entry name" value="N_methyl_site"/>
</dbReference>
<keyword evidence="4" id="KW-1003">Cell membrane</keyword>
<protein>
    <recommendedName>
        <fullName evidence="3">Type II secretion system protein J</fullName>
    </recommendedName>
</protein>
<dbReference type="PANTHER" id="PTHR39583:SF2">
    <property type="entry name" value="TYPE II SECRETION SYSTEM PROTEIN J"/>
    <property type="match status" value="1"/>
</dbReference>
<proteinExistence type="inferred from homology"/>
<comment type="similarity">
    <text evidence="2">Belongs to the GSP J family.</text>
</comment>
<dbReference type="GO" id="GO:0005886">
    <property type="term" value="C:plasma membrane"/>
    <property type="evidence" value="ECO:0007669"/>
    <property type="project" value="UniProtKB-SubCell"/>
</dbReference>
<evidence type="ECO:0000256" key="9">
    <source>
        <dbReference type="ARBA" id="ARBA00023136"/>
    </source>
</evidence>
<comment type="caution">
    <text evidence="12">The sequence shown here is derived from an EMBL/GenBank/DDBJ whole genome shotgun (WGS) entry which is preliminary data.</text>
</comment>
<organism evidence="12 13">
    <name type="scientific">Acinetobacter bouvetii</name>
    <dbReference type="NCBI Taxonomy" id="202951"/>
    <lineage>
        <taxon>Bacteria</taxon>
        <taxon>Pseudomonadati</taxon>
        <taxon>Pseudomonadota</taxon>
        <taxon>Gammaproteobacteria</taxon>
        <taxon>Moraxellales</taxon>
        <taxon>Moraxellaceae</taxon>
        <taxon>Acinetobacter</taxon>
    </lineage>
</organism>
<sequence length="245" mass="28062">MQEKNKKNQMLSLLQRTSFYTKKKNLALGFTLVELLVAIAIFAVLSALGWKVFDYMIKVKDRNAEHELQLGQLQEAYQQILRDTVQAVPVNANINHELQPALVLQNGRFNFSKTGVTDPLQQGMSPDERVEYQYRADEKKLYRLKYRHLNGNGRDQPESSVLLNDVEQFDTVALNPNETATWPDGQVDLNDDTQTQLLPKGIKMKLTVKGVAYEWIFSLLNTDYLRQQNTNQNSNSNNNLNNPTS</sequence>
<evidence type="ECO:0000256" key="10">
    <source>
        <dbReference type="SAM" id="Coils"/>
    </source>
</evidence>
<keyword evidence="7 11" id="KW-0812">Transmembrane</keyword>
<feature type="transmembrane region" description="Helical" evidence="11">
    <location>
        <begin position="26"/>
        <end position="50"/>
    </location>
</feature>
<keyword evidence="6" id="KW-0997">Cell inner membrane</keyword>
<dbReference type="InterPro" id="IPR051621">
    <property type="entry name" value="T2SS_protein_J"/>
</dbReference>
<dbReference type="InterPro" id="IPR010055">
    <property type="entry name" value="T2SS_protein-GspJ"/>
</dbReference>
<keyword evidence="8 11" id="KW-1133">Transmembrane helix</keyword>